<name>A0A3B7QZE6_9BACT</name>
<proteinExistence type="predicted"/>
<keyword evidence="3" id="KW-1015">Disulfide bond</keyword>
<dbReference type="PANTHER" id="PTHR42852:SF6">
    <property type="entry name" value="THIOL:DISULFIDE INTERCHANGE PROTEIN DSBE"/>
    <property type="match status" value="1"/>
</dbReference>
<reference evidence="6 7" key="1">
    <citation type="submission" date="2018-09" db="EMBL/GenBank/DDBJ databases">
        <title>Hymenobacter medium sp. nov., isolated from R2A medium.</title>
        <authorList>
            <person name="Yingchao G."/>
        </authorList>
    </citation>
    <scope>NUCLEOTIDE SEQUENCE [LARGE SCALE GENOMIC DNA]</scope>
    <source>
        <strain evidence="7">sh-6</strain>
    </source>
</reference>
<keyword evidence="7" id="KW-1185">Reference proteome</keyword>
<evidence type="ECO:0000256" key="1">
    <source>
        <dbReference type="ARBA" id="ARBA00004196"/>
    </source>
</evidence>
<evidence type="ECO:0000259" key="5">
    <source>
        <dbReference type="PROSITE" id="PS51352"/>
    </source>
</evidence>
<dbReference type="PANTHER" id="PTHR42852">
    <property type="entry name" value="THIOL:DISULFIDE INTERCHANGE PROTEIN DSBE"/>
    <property type="match status" value="1"/>
</dbReference>
<dbReference type="GO" id="GO:0030313">
    <property type="term" value="C:cell envelope"/>
    <property type="evidence" value="ECO:0007669"/>
    <property type="project" value="UniProtKB-SubCell"/>
</dbReference>
<dbReference type="GO" id="GO:0016491">
    <property type="term" value="F:oxidoreductase activity"/>
    <property type="evidence" value="ECO:0007669"/>
    <property type="project" value="InterPro"/>
</dbReference>
<dbReference type="Gene3D" id="3.40.30.10">
    <property type="entry name" value="Glutaredoxin"/>
    <property type="match status" value="1"/>
</dbReference>
<dbReference type="Proteomes" id="UP000262802">
    <property type="component" value="Chromosome"/>
</dbReference>
<dbReference type="OrthoDB" id="6399635at2"/>
<dbReference type="PROSITE" id="PS51352">
    <property type="entry name" value="THIOREDOXIN_2"/>
    <property type="match status" value="1"/>
</dbReference>
<organism evidence="6 7">
    <name type="scientific">Hymenobacter oligotrophus</name>
    <dbReference type="NCBI Taxonomy" id="2319843"/>
    <lineage>
        <taxon>Bacteria</taxon>
        <taxon>Pseudomonadati</taxon>
        <taxon>Bacteroidota</taxon>
        <taxon>Cytophagia</taxon>
        <taxon>Cytophagales</taxon>
        <taxon>Hymenobacteraceae</taxon>
        <taxon>Hymenobacter</taxon>
    </lineage>
</organism>
<evidence type="ECO:0000313" key="6">
    <source>
        <dbReference type="EMBL" id="AYA36583.1"/>
    </source>
</evidence>
<dbReference type="InterPro" id="IPR050553">
    <property type="entry name" value="Thioredoxin_ResA/DsbE_sf"/>
</dbReference>
<dbReference type="EMBL" id="CP032317">
    <property type="protein sequence ID" value="AYA36583.1"/>
    <property type="molecule type" value="Genomic_DNA"/>
</dbReference>
<gene>
    <name evidence="6" type="ORF">D3Y59_05640</name>
</gene>
<dbReference type="KEGG" id="hyh:D3Y59_05640"/>
<dbReference type="InterPro" id="IPR013740">
    <property type="entry name" value="Redoxin"/>
</dbReference>
<dbReference type="InterPro" id="IPR013766">
    <property type="entry name" value="Thioredoxin_domain"/>
</dbReference>
<dbReference type="GO" id="GO:0017004">
    <property type="term" value="P:cytochrome complex assembly"/>
    <property type="evidence" value="ECO:0007669"/>
    <property type="project" value="UniProtKB-KW"/>
</dbReference>
<keyword evidence="2" id="KW-0201">Cytochrome c-type biogenesis</keyword>
<evidence type="ECO:0000313" key="7">
    <source>
        <dbReference type="Proteomes" id="UP000262802"/>
    </source>
</evidence>
<protein>
    <submittedName>
        <fullName evidence="6">TlpA family protein disulfide reductase</fullName>
    </submittedName>
</protein>
<dbReference type="AlphaFoldDB" id="A0A3B7QZE6"/>
<comment type="subcellular location">
    <subcellularLocation>
        <location evidence="1">Cell envelope</location>
    </subcellularLocation>
</comment>
<keyword evidence="4" id="KW-0676">Redox-active center</keyword>
<dbReference type="CDD" id="cd02966">
    <property type="entry name" value="TlpA_like_family"/>
    <property type="match status" value="1"/>
</dbReference>
<dbReference type="Pfam" id="PF08534">
    <property type="entry name" value="Redoxin"/>
    <property type="match status" value="1"/>
</dbReference>
<accession>A0A3B7QZE6</accession>
<evidence type="ECO:0000256" key="4">
    <source>
        <dbReference type="ARBA" id="ARBA00023284"/>
    </source>
</evidence>
<dbReference type="SUPFAM" id="SSF52833">
    <property type="entry name" value="Thioredoxin-like"/>
    <property type="match status" value="1"/>
</dbReference>
<feature type="domain" description="Thioredoxin" evidence="5">
    <location>
        <begin position="73"/>
        <end position="216"/>
    </location>
</feature>
<sequence>MGHGLKPQKPLRRCFAAAFLLIWQMKTVLLLLGALGWSIATPNGQPAYVLATEASVLAAGGSVETNWQTATALRVGSLAPDFRLQDLMGKAVAMQELRGKVVYLDFWFAGCKPCVAEAAPAAELRRKFAGQDVVFVYISTDIVVDDWVRAVRQHALDGPSTIHLLDPQGIRAARRYGVQGFPTYLIIGRDGRIRHLDAPRPSDGAQTISLLKQSLAAKR</sequence>
<evidence type="ECO:0000256" key="2">
    <source>
        <dbReference type="ARBA" id="ARBA00022748"/>
    </source>
</evidence>
<evidence type="ECO:0000256" key="3">
    <source>
        <dbReference type="ARBA" id="ARBA00023157"/>
    </source>
</evidence>
<dbReference type="InterPro" id="IPR036249">
    <property type="entry name" value="Thioredoxin-like_sf"/>
</dbReference>